<keyword evidence="2" id="KW-1185">Reference proteome</keyword>
<name>A0A2T7EY63_9POAL</name>
<dbReference type="Gramene" id="PUZ72765">
    <property type="protein sequence ID" value="PUZ72765"/>
    <property type="gene ID" value="GQ55_2G420900"/>
</dbReference>
<accession>A0A2T7EY63</accession>
<reference evidence="1 2" key="1">
    <citation type="submission" date="2018-04" db="EMBL/GenBank/DDBJ databases">
        <title>WGS assembly of Panicum hallii var. hallii HAL2.</title>
        <authorList>
            <person name="Lovell J."/>
            <person name="Jenkins J."/>
            <person name="Lowry D."/>
            <person name="Mamidi S."/>
            <person name="Sreedasyam A."/>
            <person name="Weng X."/>
            <person name="Barry K."/>
            <person name="Bonette J."/>
            <person name="Campitelli B."/>
            <person name="Daum C."/>
            <person name="Gordon S."/>
            <person name="Gould B."/>
            <person name="Lipzen A."/>
            <person name="MacQueen A."/>
            <person name="Palacio-Mejia J."/>
            <person name="Plott C."/>
            <person name="Shakirov E."/>
            <person name="Shu S."/>
            <person name="Yoshinaga Y."/>
            <person name="Zane M."/>
            <person name="Rokhsar D."/>
            <person name="Grimwood J."/>
            <person name="Schmutz J."/>
            <person name="Juenger T."/>
        </authorList>
    </citation>
    <scope>NUCLEOTIDE SEQUENCE [LARGE SCALE GENOMIC DNA]</scope>
    <source>
        <strain evidence="2">cv. HAL2</strain>
    </source>
</reference>
<evidence type="ECO:0000313" key="1">
    <source>
        <dbReference type="EMBL" id="PUZ72765.1"/>
    </source>
</evidence>
<sequence length="88" mass="9915">MILRVGPWAALGTAKAGHHCTQRARPRTRPTHTTHAFSSLVMGHDFFGLHCLARAMWAVGPAIQILPAAQKILHIFQIFEIRTVFFHF</sequence>
<evidence type="ECO:0000313" key="2">
    <source>
        <dbReference type="Proteomes" id="UP000244336"/>
    </source>
</evidence>
<organism evidence="1 2">
    <name type="scientific">Panicum hallii var. hallii</name>
    <dbReference type="NCBI Taxonomy" id="1504633"/>
    <lineage>
        <taxon>Eukaryota</taxon>
        <taxon>Viridiplantae</taxon>
        <taxon>Streptophyta</taxon>
        <taxon>Embryophyta</taxon>
        <taxon>Tracheophyta</taxon>
        <taxon>Spermatophyta</taxon>
        <taxon>Magnoliopsida</taxon>
        <taxon>Liliopsida</taxon>
        <taxon>Poales</taxon>
        <taxon>Poaceae</taxon>
        <taxon>PACMAD clade</taxon>
        <taxon>Panicoideae</taxon>
        <taxon>Panicodae</taxon>
        <taxon>Paniceae</taxon>
        <taxon>Panicinae</taxon>
        <taxon>Panicum</taxon>
        <taxon>Panicum sect. Panicum</taxon>
    </lineage>
</organism>
<proteinExistence type="predicted"/>
<protein>
    <submittedName>
        <fullName evidence="1">Uncharacterized protein</fullName>
    </submittedName>
</protein>
<dbReference type="EMBL" id="CM009750">
    <property type="protein sequence ID" value="PUZ72765.1"/>
    <property type="molecule type" value="Genomic_DNA"/>
</dbReference>
<gene>
    <name evidence="1" type="ORF">GQ55_2G420900</name>
</gene>
<dbReference type="AlphaFoldDB" id="A0A2T7EY63"/>
<dbReference type="Proteomes" id="UP000244336">
    <property type="component" value="Chromosome 2"/>
</dbReference>